<dbReference type="PANTHER" id="PTHR21624:SF1">
    <property type="entry name" value="ALKYLGLYCEROL MONOOXYGENASE"/>
    <property type="match status" value="1"/>
</dbReference>
<dbReference type="GO" id="GO:0005506">
    <property type="term" value="F:iron ion binding"/>
    <property type="evidence" value="ECO:0007669"/>
    <property type="project" value="InterPro"/>
</dbReference>
<evidence type="ECO:0000256" key="5">
    <source>
        <dbReference type="ARBA" id="ARBA00023098"/>
    </source>
</evidence>
<evidence type="ECO:0000313" key="10">
    <source>
        <dbReference type="Proteomes" id="UP000326903"/>
    </source>
</evidence>
<reference evidence="9 10" key="1">
    <citation type="submission" date="2019-09" db="EMBL/GenBank/DDBJ databases">
        <title>Draft genome sequence of Ginsengibacter sp. BR5-29.</title>
        <authorList>
            <person name="Im W.-T."/>
        </authorList>
    </citation>
    <scope>NUCLEOTIDE SEQUENCE [LARGE SCALE GENOMIC DNA]</scope>
    <source>
        <strain evidence="9 10">BR5-29</strain>
    </source>
</reference>
<organism evidence="9 10">
    <name type="scientific">Ginsengibacter hankyongi</name>
    <dbReference type="NCBI Taxonomy" id="2607284"/>
    <lineage>
        <taxon>Bacteria</taxon>
        <taxon>Pseudomonadati</taxon>
        <taxon>Bacteroidota</taxon>
        <taxon>Chitinophagia</taxon>
        <taxon>Chitinophagales</taxon>
        <taxon>Chitinophagaceae</taxon>
        <taxon>Ginsengibacter</taxon>
    </lineage>
</organism>
<comment type="caution">
    <text evidence="9">The sequence shown here is derived from an EMBL/GenBank/DDBJ whole genome shotgun (WGS) entry which is preliminary data.</text>
</comment>
<keyword evidence="3 7" id="KW-1133">Transmembrane helix</keyword>
<keyword evidence="4" id="KW-0560">Oxidoreductase</keyword>
<dbReference type="GO" id="GO:0050479">
    <property type="term" value="F:glyceryl-ether monooxygenase activity"/>
    <property type="evidence" value="ECO:0007669"/>
    <property type="project" value="TreeGrafter"/>
</dbReference>
<dbReference type="GO" id="GO:0016020">
    <property type="term" value="C:membrane"/>
    <property type="evidence" value="ECO:0007669"/>
    <property type="project" value="GOC"/>
</dbReference>
<gene>
    <name evidence="9" type="ORF">FW778_21830</name>
</gene>
<dbReference type="InterPro" id="IPR006694">
    <property type="entry name" value="Fatty_acid_hydroxylase"/>
</dbReference>
<feature type="transmembrane region" description="Helical" evidence="7">
    <location>
        <begin position="146"/>
        <end position="167"/>
    </location>
</feature>
<comment type="subcellular location">
    <subcellularLocation>
        <location evidence="1">Endomembrane system</location>
        <topology evidence="1">Multi-pass membrane protein</topology>
    </subcellularLocation>
</comment>
<evidence type="ECO:0000256" key="4">
    <source>
        <dbReference type="ARBA" id="ARBA00023002"/>
    </source>
</evidence>
<name>A0A5J5IE25_9BACT</name>
<protein>
    <submittedName>
        <fullName evidence="9">Sterol desaturase family protein</fullName>
    </submittedName>
</protein>
<evidence type="ECO:0000256" key="6">
    <source>
        <dbReference type="ARBA" id="ARBA00023136"/>
    </source>
</evidence>
<dbReference type="GO" id="GO:0012505">
    <property type="term" value="C:endomembrane system"/>
    <property type="evidence" value="ECO:0007669"/>
    <property type="project" value="UniProtKB-SubCell"/>
</dbReference>
<keyword evidence="2 7" id="KW-0812">Transmembrane</keyword>
<evidence type="ECO:0000259" key="8">
    <source>
        <dbReference type="Pfam" id="PF04116"/>
    </source>
</evidence>
<accession>A0A5J5IE25</accession>
<keyword evidence="5" id="KW-0443">Lipid metabolism</keyword>
<proteinExistence type="predicted"/>
<dbReference type="RefSeq" id="WP_150417025.1">
    <property type="nucleotide sequence ID" value="NZ_VYQF01000013.1"/>
</dbReference>
<feature type="domain" description="Fatty acid hydroxylase" evidence="8">
    <location>
        <begin position="95"/>
        <end position="232"/>
    </location>
</feature>
<dbReference type="Proteomes" id="UP000326903">
    <property type="component" value="Unassembled WGS sequence"/>
</dbReference>
<sequence>MRHIFHFLTYSSDETEALIFASVLFICWNIENIAGLAGGYKKWNHAFLNVQFIITGIAPQFMMGLLFVKTMQWTGQHHVGLLYHLLHVKNAFILFLVSFVLLDFGEYIYHVIMHKVNTLWMFHAVHHSDYVVDVSTTLREHPGENIIRNCFTLLWIFLSGALFWMVFLRQLIQITSNLLVHMNCRLPDKLDDIVSTVFITPNLHQVHHHYQKPYTDCNYGDVLSIWDRMFGTLCRLPYEEIVFGVDMLDKNNSTTYFSLMKMPFEKYFRQKKD</sequence>
<dbReference type="PANTHER" id="PTHR21624">
    <property type="entry name" value="STEROL DESATURASE-RELATED PROTEIN"/>
    <property type="match status" value="1"/>
</dbReference>
<dbReference type="AlphaFoldDB" id="A0A5J5IE25"/>
<dbReference type="EMBL" id="VYQF01000013">
    <property type="protein sequence ID" value="KAA9034653.1"/>
    <property type="molecule type" value="Genomic_DNA"/>
</dbReference>
<evidence type="ECO:0000256" key="2">
    <source>
        <dbReference type="ARBA" id="ARBA00022692"/>
    </source>
</evidence>
<keyword evidence="6 7" id="KW-0472">Membrane</keyword>
<dbReference type="Pfam" id="PF04116">
    <property type="entry name" value="FA_hydroxylase"/>
    <property type="match status" value="1"/>
</dbReference>
<keyword evidence="10" id="KW-1185">Reference proteome</keyword>
<evidence type="ECO:0000256" key="1">
    <source>
        <dbReference type="ARBA" id="ARBA00004127"/>
    </source>
</evidence>
<evidence type="ECO:0000256" key="3">
    <source>
        <dbReference type="ARBA" id="ARBA00022989"/>
    </source>
</evidence>
<feature type="transmembrane region" description="Helical" evidence="7">
    <location>
        <begin position="17"/>
        <end position="40"/>
    </location>
</feature>
<dbReference type="InterPro" id="IPR051689">
    <property type="entry name" value="Sterol_desaturase/TMEM195"/>
</dbReference>
<feature type="transmembrane region" description="Helical" evidence="7">
    <location>
        <begin position="52"/>
        <end position="71"/>
    </location>
</feature>
<feature type="transmembrane region" description="Helical" evidence="7">
    <location>
        <begin position="91"/>
        <end position="112"/>
    </location>
</feature>
<dbReference type="GO" id="GO:0006643">
    <property type="term" value="P:membrane lipid metabolic process"/>
    <property type="evidence" value="ECO:0007669"/>
    <property type="project" value="TreeGrafter"/>
</dbReference>
<evidence type="ECO:0000256" key="7">
    <source>
        <dbReference type="SAM" id="Phobius"/>
    </source>
</evidence>
<dbReference type="GO" id="GO:0008610">
    <property type="term" value="P:lipid biosynthetic process"/>
    <property type="evidence" value="ECO:0007669"/>
    <property type="project" value="InterPro"/>
</dbReference>
<evidence type="ECO:0000313" key="9">
    <source>
        <dbReference type="EMBL" id="KAA9034653.1"/>
    </source>
</evidence>